<accession>A0A4Y7NMY7</accession>
<evidence type="ECO:0000256" key="10">
    <source>
        <dbReference type="ARBA" id="ARBA00022884"/>
    </source>
</evidence>
<keyword evidence="8" id="KW-0479">Metal-binding</keyword>
<feature type="domain" description="Nudix hydrolase" evidence="17">
    <location>
        <begin position="111"/>
        <end position="240"/>
    </location>
</feature>
<dbReference type="Pfam" id="PF05026">
    <property type="entry name" value="DCP2"/>
    <property type="match status" value="1"/>
</dbReference>
<dbReference type="InterPro" id="IPR036189">
    <property type="entry name" value="DCP2_BoxA_sf"/>
</dbReference>
<gene>
    <name evidence="18" type="primary">EOG090X0GLS</name>
</gene>
<dbReference type="InterPro" id="IPR007722">
    <property type="entry name" value="DCP2_BoxA"/>
</dbReference>
<dbReference type="PANTHER" id="PTHR23114">
    <property type="entry name" value="M7GPPPN-MRNA HYDROLASE"/>
    <property type="match status" value="1"/>
</dbReference>
<dbReference type="InterPro" id="IPR000086">
    <property type="entry name" value="NUDIX_hydrolase_dom"/>
</dbReference>
<evidence type="ECO:0000256" key="1">
    <source>
        <dbReference type="ARBA" id="ARBA00001936"/>
    </source>
</evidence>
<evidence type="ECO:0000256" key="13">
    <source>
        <dbReference type="ARBA" id="ARBA00047661"/>
    </source>
</evidence>
<comment type="cofactor">
    <cofactor evidence="1">
        <name>Mn(2+)</name>
        <dbReference type="ChEBI" id="CHEBI:29035"/>
    </cofactor>
</comment>
<dbReference type="PANTHER" id="PTHR23114:SF17">
    <property type="entry name" value="M7GPPPN-MRNA HYDROLASE"/>
    <property type="match status" value="1"/>
</dbReference>
<dbReference type="GO" id="GO:0000932">
    <property type="term" value="C:P-body"/>
    <property type="evidence" value="ECO:0007669"/>
    <property type="project" value="UniProtKB-SubCell"/>
</dbReference>
<evidence type="ECO:0000256" key="15">
    <source>
        <dbReference type="ARBA" id="ARBA00068566"/>
    </source>
</evidence>
<comment type="cofactor">
    <cofactor evidence="2">
        <name>Mg(2+)</name>
        <dbReference type="ChEBI" id="CHEBI:18420"/>
    </cofactor>
</comment>
<comment type="catalytic activity">
    <reaction evidence="13">
        <text>a 5'-end (N(7)-methyl 5'-triphosphoguanosine)-ribonucleoside in mRNA + H2O = N(7)-methyl-GDP + a 5'-end phospho-ribonucleoside in mRNA + 2 H(+)</text>
        <dbReference type="Rhea" id="RHEA:67484"/>
        <dbReference type="Rhea" id="RHEA-COMP:15692"/>
        <dbReference type="Rhea" id="RHEA-COMP:17167"/>
        <dbReference type="ChEBI" id="CHEBI:15377"/>
        <dbReference type="ChEBI" id="CHEBI:15378"/>
        <dbReference type="ChEBI" id="CHEBI:63714"/>
        <dbReference type="ChEBI" id="CHEBI:138282"/>
        <dbReference type="ChEBI" id="CHEBI:156461"/>
        <dbReference type="EC" id="3.6.1.62"/>
    </reaction>
    <physiologicalReaction direction="left-to-right" evidence="13">
        <dbReference type="Rhea" id="RHEA:67485"/>
    </physiologicalReaction>
</comment>
<reference evidence="18" key="1">
    <citation type="submission" date="2018-08" db="EMBL/GenBank/DDBJ databases">
        <authorList>
            <person name="Cornetti L."/>
        </authorList>
    </citation>
    <scope>NUCLEOTIDE SEQUENCE</scope>
    <source>
        <strain evidence="18">BE-ASS</strain>
    </source>
</reference>
<dbReference type="Pfam" id="PF00293">
    <property type="entry name" value="NUDIX"/>
    <property type="match status" value="1"/>
</dbReference>
<keyword evidence="12" id="KW-0539">Nucleus</keyword>
<comment type="similarity">
    <text evidence="5">Belongs to the Nudix hydrolase family. DCP2 subfamily.</text>
</comment>
<evidence type="ECO:0000256" key="12">
    <source>
        <dbReference type="ARBA" id="ARBA00023242"/>
    </source>
</evidence>
<evidence type="ECO:0000256" key="11">
    <source>
        <dbReference type="ARBA" id="ARBA00023211"/>
    </source>
</evidence>
<keyword evidence="10" id="KW-0694">RNA-binding</keyword>
<dbReference type="GO" id="GO:0003723">
    <property type="term" value="F:RNA binding"/>
    <property type="evidence" value="ECO:0007669"/>
    <property type="project" value="UniProtKB-KW"/>
</dbReference>
<evidence type="ECO:0000256" key="14">
    <source>
        <dbReference type="ARBA" id="ARBA00060003"/>
    </source>
</evidence>
<dbReference type="PROSITE" id="PS00893">
    <property type="entry name" value="NUDIX_BOX"/>
    <property type="match status" value="1"/>
</dbReference>
<dbReference type="Pfam" id="PF05527">
    <property type="entry name" value="TNFAIP8"/>
    <property type="match status" value="1"/>
</dbReference>
<evidence type="ECO:0000256" key="4">
    <source>
        <dbReference type="ARBA" id="ARBA00004201"/>
    </source>
</evidence>
<evidence type="ECO:0000256" key="7">
    <source>
        <dbReference type="ARBA" id="ARBA00022553"/>
    </source>
</evidence>
<evidence type="ECO:0000256" key="5">
    <source>
        <dbReference type="ARBA" id="ARBA00005279"/>
    </source>
</evidence>
<dbReference type="InterPro" id="IPR008477">
    <property type="entry name" value="TNFAIP8-like"/>
</dbReference>
<dbReference type="SUPFAM" id="SSF140586">
    <property type="entry name" value="Dcp2 domain-like"/>
    <property type="match status" value="1"/>
</dbReference>
<organism evidence="18">
    <name type="scientific">Scapholeberis mucronata</name>
    <dbReference type="NCBI Taxonomy" id="202097"/>
    <lineage>
        <taxon>Eukaryota</taxon>
        <taxon>Metazoa</taxon>
        <taxon>Ecdysozoa</taxon>
        <taxon>Arthropoda</taxon>
        <taxon>Crustacea</taxon>
        <taxon>Branchiopoda</taxon>
        <taxon>Diplostraca</taxon>
        <taxon>Cladocera</taxon>
        <taxon>Anomopoda</taxon>
        <taxon>Daphniidae</taxon>
        <taxon>Scapholeberis</taxon>
    </lineage>
</organism>
<dbReference type="FunFam" id="1.10.10.1050:FF:000001">
    <property type="entry name" value="M7GpppN-mRNA hydrolase isoform 2"/>
    <property type="match status" value="1"/>
</dbReference>
<evidence type="ECO:0000256" key="9">
    <source>
        <dbReference type="ARBA" id="ARBA00022801"/>
    </source>
</evidence>
<protein>
    <recommendedName>
        <fullName evidence="15">m7GpppN-mRNA hydrolase</fullName>
    </recommendedName>
    <alternativeName>
        <fullName evidence="16">mRNA-decapping enzyme 2</fullName>
    </alternativeName>
</protein>
<dbReference type="Gene3D" id="1.20.1440.160">
    <property type="entry name" value="Tumor necrosis factor alpha-induced protein 8-like"/>
    <property type="match status" value="1"/>
</dbReference>
<dbReference type="SUPFAM" id="SSF55811">
    <property type="entry name" value="Nudix"/>
    <property type="match status" value="1"/>
</dbReference>
<dbReference type="InterPro" id="IPR015797">
    <property type="entry name" value="NUDIX_hydrolase-like_dom_sf"/>
</dbReference>
<dbReference type="FunFam" id="1.20.1440.160:FF:000001">
    <property type="entry name" value="Tumor necrosis factor alpha-induced protein 8-like 1"/>
    <property type="match status" value="1"/>
</dbReference>
<evidence type="ECO:0000256" key="8">
    <source>
        <dbReference type="ARBA" id="ARBA00022723"/>
    </source>
</evidence>
<sequence>MSAVPLQTPSKSEQWNWAQMYKIPPDILDDLCSRFIINVPEEERKDLVRLFFQIELAHWFYIDFYCSEENSTRKQCNIKEFSANIFKHLSFLHKYIPNFERILEQFREYKQAVPTYGAILLNEELTHVLLVQGFWSKSSWGFPKGKVNEGEDPARCAVREVLEETGFDISHLISTKEFLETTVNDQLTRLYIIPGVPHDTKFIPRTRNEIRAVQWFSIADLPNCKKDAMTKVRLGIGSSSFFMVFPFVSYSTAKMSDNFRARDIALKAQKKILSRMSSKGVAKVFVDEKMGSLLDNVYRLCKIYTQNKKESEKIVKNIIKIVTKISLLARNEQFNQEELSVATEFQRKFHKAAKTVISFYEVDFSYDQKFLTQLLNECKDLLKQIVQPHLTDKSLGRIDLVFGFFSNPAFLDLVFKKNTEYNEIMTKIISDMHSALDQGEL</sequence>
<dbReference type="AlphaFoldDB" id="A0A4Y7NMY7"/>
<dbReference type="GO" id="GO:0000184">
    <property type="term" value="P:nuclear-transcribed mRNA catabolic process, nonsense-mediated decay"/>
    <property type="evidence" value="ECO:0007669"/>
    <property type="project" value="InterPro"/>
</dbReference>
<keyword evidence="6" id="KW-0963">Cytoplasm</keyword>
<dbReference type="Gene3D" id="3.90.79.10">
    <property type="entry name" value="Nucleoside Triphosphate Pyrophosphohydrolase"/>
    <property type="match status" value="1"/>
</dbReference>
<evidence type="ECO:0000256" key="6">
    <source>
        <dbReference type="ARBA" id="ARBA00022490"/>
    </source>
</evidence>
<dbReference type="GO" id="GO:0005634">
    <property type="term" value="C:nucleus"/>
    <property type="evidence" value="ECO:0007669"/>
    <property type="project" value="UniProtKB-SubCell"/>
</dbReference>
<dbReference type="PROSITE" id="PS51462">
    <property type="entry name" value="NUDIX"/>
    <property type="match status" value="1"/>
</dbReference>
<dbReference type="InterPro" id="IPR038355">
    <property type="entry name" value="TNFAIP8_sf"/>
</dbReference>
<comment type="function">
    <text evidence="14">Decapping metalloenzyme that catalyzes the cleavage of the cap structure on mRNAs. Removes the 7-methyl guanine cap structure from mRNA molecules, yielding a 5'-phosphorylated mRNA fragment and 7m-GDP. Necessary for the degradation of mRNAs, both in normal mRNA turnover and in nonsense-mediated mRNA decay. Plays a role in replication-dependent histone mRNA degradation. Has higher activity towards mRNAs that lack a poly(A) tail. Has no activity towards a cap structure lacking an RNA moiety. The presence of a N(6)-methyladenosine methylation at the second transcribed position of mRNAs (N(6),2'-O-dimethyladenosine cap; m6A(m)) provides resistance to DCP2-mediated decapping. Blocks autophagy in nutrient-rich conditions by repressing the expression of ATG-related genes through degradation of their transcripts.</text>
</comment>
<comment type="subcellular location">
    <subcellularLocation>
        <location evidence="4">Cytoplasm</location>
        <location evidence="4">P-body</location>
    </subcellularLocation>
    <subcellularLocation>
        <location evidence="3">Nucleus</location>
    </subcellularLocation>
</comment>
<dbReference type="Gene3D" id="1.10.10.1050">
    <property type="entry name" value="Dcp2, box A domain"/>
    <property type="match status" value="1"/>
</dbReference>
<evidence type="ECO:0000256" key="3">
    <source>
        <dbReference type="ARBA" id="ARBA00004123"/>
    </source>
</evidence>
<evidence type="ECO:0000313" key="18">
    <source>
        <dbReference type="EMBL" id="SVE93956.1"/>
    </source>
</evidence>
<evidence type="ECO:0000259" key="17">
    <source>
        <dbReference type="PROSITE" id="PS51462"/>
    </source>
</evidence>
<evidence type="ECO:0000256" key="2">
    <source>
        <dbReference type="ARBA" id="ARBA00001946"/>
    </source>
</evidence>
<proteinExistence type="evidence at transcript level"/>
<keyword evidence="7" id="KW-0597">Phosphoprotein</keyword>
<dbReference type="GO" id="GO:0140933">
    <property type="term" value="F:5'-(N(7)-methylguanosine 5'-triphospho)-[mRNA] hydrolase activity"/>
    <property type="evidence" value="ECO:0007669"/>
    <property type="project" value="UniProtKB-EC"/>
</dbReference>
<dbReference type="CDD" id="cd03672">
    <property type="entry name" value="NUDIX_Dcp2p_Nudt20"/>
    <property type="match status" value="1"/>
</dbReference>
<evidence type="ECO:0000256" key="16">
    <source>
        <dbReference type="ARBA" id="ARBA00078183"/>
    </source>
</evidence>
<dbReference type="SMART" id="SM01125">
    <property type="entry name" value="DCP2"/>
    <property type="match status" value="1"/>
</dbReference>
<keyword evidence="9" id="KW-0378">Hydrolase</keyword>
<dbReference type="InterPro" id="IPR020084">
    <property type="entry name" value="NUDIX_hydrolase_CS"/>
</dbReference>
<dbReference type="FunFam" id="3.90.79.10:FF:000003">
    <property type="entry name" value="M7GpppN-mRNA hydrolase isoform 2"/>
    <property type="match status" value="1"/>
</dbReference>
<keyword evidence="11" id="KW-0464">Manganese</keyword>
<name>A0A4Y7NMY7_9CRUS</name>
<dbReference type="InterPro" id="IPR044099">
    <property type="entry name" value="Dcp2_NUDIX"/>
</dbReference>
<dbReference type="EMBL" id="LR024337">
    <property type="protein sequence ID" value="SVE93956.1"/>
    <property type="molecule type" value="mRNA"/>
</dbReference>
<dbReference type="GO" id="GO:0030145">
    <property type="term" value="F:manganese ion binding"/>
    <property type="evidence" value="ECO:0007669"/>
    <property type="project" value="InterPro"/>
</dbReference>
<dbReference type="GO" id="GO:0000290">
    <property type="term" value="P:deadenylation-dependent decapping of nuclear-transcribed mRNA"/>
    <property type="evidence" value="ECO:0007669"/>
    <property type="project" value="InterPro"/>
</dbReference>
<dbReference type="GO" id="GO:0042981">
    <property type="term" value="P:regulation of apoptotic process"/>
    <property type="evidence" value="ECO:0007669"/>
    <property type="project" value="InterPro"/>
</dbReference>